<evidence type="ECO:0000313" key="2">
    <source>
        <dbReference type="Proteomes" id="UP001519332"/>
    </source>
</evidence>
<evidence type="ECO:0000313" key="1">
    <source>
        <dbReference type="EMBL" id="MBP2325101.1"/>
    </source>
</evidence>
<keyword evidence="2" id="KW-1185">Reference proteome</keyword>
<dbReference type="Proteomes" id="UP001519332">
    <property type="component" value="Unassembled WGS sequence"/>
</dbReference>
<proteinExistence type="predicted"/>
<reference evidence="1 2" key="1">
    <citation type="submission" date="2021-03" db="EMBL/GenBank/DDBJ databases">
        <title>Sequencing the genomes of 1000 actinobacteria strains.</title>
        <authorList>
            <person name="Klenk H.-P."/>
        </authorList>
    </citation>
    <scope>NUCLEOTIDE SEQUENCE [LARGE SCALE GENOMIC DNA]</scope>
    <source>
        <strain evidence="1 2">DSM 46670</strain>
    </source>
</reference>
<accession>A0ABS4TL39</accession>
<protein>
    <submittedName>
        <fullName evidence="1">Uncharacterized protein</fullName>
    </submittedName>
</protein>
<dbReference type="EMBL" id="JAGINW010000001">
    <property type="protein sequence ID" value="MBP2325101.1"/>
    <property type="molecule type" value="Genomic_DNA"/>
</dbReference>
<name>A0ABS4TL39_9PSEU</name>
<organism evidence="1 2">
    <name type="scientific">Kibdelosporangium banguiense</name>
    <dbReference type="NCBI Taxonomy" id="1365924"/>
    <lineage>
        <taxon>Bacteria</taxon>
        <taxon>Bacillati</taxon>
        <taxon>Actinomycetota</taxon>
        <taxon>Actinomycetes</taxon>
        <taxon>Pseudonocardiales</taxon>
        <taxon>Pseudonocardiaceae</taxon>
        <taxon>Kibdelosporangium</taxon>
    </lineage>
</organism>
<comment type="caution">
    <text evidence="1">The sequence shown here is derived from an EMBL/GenBank/DDBJ whole genome shotgun (WGS) entry which is preliminary data.</text>
</comment>
<gene>
    <name evidence="1" type="ORF">JOF56_005486</name>
</gene>
<sequence>MEEVLRDIWRAHEQDSTDVVSSGRSCKAMRHIGDEPVDDDLRAAWRARLEREGKYRTEQARQ</sequence>
<dbReference type="RefSeq" id="WP_209642345.1">
    <property type="nucleotide sequence ID" value="NZ_JAGINW010000001.1"/>
</dbReference>